<evidence type="ECO:0000313" key="1">
    <source>
        <dbReference type="EMBL" id="WSD09051.1"/>
    </source>
</evidence>
<gene>
    <name evidence="1" type="ORF">OIE73_27165</name>
</gene>
<organism evidence="1 2">
    <name type="scientific">Streptomyces hirsutus</name>
    <dbReference type="NCBI Taxonomy" id="35620"/>
    <lineage>
        <taxon>Bacteria</taxon>
        <taxon>Bacillati</taxon>
        <taxon>Actinomycetota</taxon>
        <taxon>Actinomycetes</taxon>
        <taxon>Kitasatosporales</taxon>
        <taxon>Streptomycetaceae</taxon>
        <taxon>Streptomyces</taxon>
    </lineage>
</organism>
<dbReference type="EMBL" id="CP109134">
    <property type="protein sequence ID" value="WSD09051.1"/>
    <property type="molecule type" value="Genomic_DNA"/>
</dbReference>
<sequence length="52" mass="5213">MCGRRAAGALRTFADVAGKVGRHPATAAGQAGKSLVATAEYPGLDASRPSGW</sequence>
<evidence type="ECO:0000313" key="2">
    <source>
        <dbReference type="Proteomes" id="UP001335325"/>
    </source>
</evidence>
<keyword evidence="2" id="KW-1185">Reference proteome</keyword>
<name>A0ABZ1GV14_9ACTN</name>
<reference evidence="1 2" key="1">
    <citation type="submission" date="2022-10" db="EMBL/GenBank/DDBJ databases">
        <title>The complete genomes of actinobacterial strains from the NBC collection.</title>
        <authorList>
            <person name="Joergensen T.S."/>
            <person name="Alvarez Arevalo M."/>
            <person name="Sterndorff E.B."/>
            <person name="Faurdal D."/>
            <person name="Vuksanovic O."/>
            <person name="Mourched A.-S."/>
            <person name="Charusanti P."/>
            <person name="Shaw S."/>
            <person name="Blin K."/>
            <person name="Weber T."/>
        </authorList>
    </citation>
    <scope>NUCLEOTIDE SEQUENCE [LARGE SCALE GENOMIC DNA]</scope>
    <source>
        <strain evidence="1 2">NBC 01753</strain>
    </source>
</reference>
<protein>
    <submittedName>
        <fullName evidence="1">Uncharacterized protein</fullName>
    </submittedName>
</protein>
<dbReference type="Proteomes" id="UP001335325">
    <property type="component" value="Chromosome"/>
</dbReference>
<dbReference type="GeneID" id="91546329"/>
<accession>A0ABZ1GV14</accession>
<proteinExistence type="predicted"/>
<dbReference type="RefSeq" id="WP_326754853.1">
    <property type="nucleotide sequence ID" value="NZ_CP109134.1"/>
</dbReference>